<dbReference type="SMART" id="SM00225">
    <property type="entry name" value="BTB"/>
    <property type="match status" value="1"/>
</dbReference>
<name>E3MTP1_CAERE</name>
<feature type="compositionally biased region" description="Basic and acidic residues" evidence="1">
    <location>
        <begin position="423"/>
        <end position="441"/>
    </location>
</feature>
<feature type="region of interest" description="Disordered" evidence="1">
    <location>
        <begin position="128"/>
        <end position="153"/>
    </location>
</feature>
<evidence type="ECO:0008006" key="6">
    <source>
        <dbReference type="Google" id="ProtNLM"/>
    </source>
</evidence>
<dbReference type="AlphaFoldDB" id="E3MTP1"/>
<evidence type="ECO:0000313" key="5">
    <source>
        <dbReference type="Proteomes" id="UP000008281"/>
    </source>
</evidence>
<sequence>MTTPELSKFLEPEEKESVLKAISENEKAMASGVCNVLTNNNGDWVNSKPGTAVALFLKNSVERYYRILVVEPSCEAEKVAEIQLNFRIKGIIIFTKMPAKLLVFKNDNGEDIGLQFYSTKECEQFHESISNRRSGSSQLTHSESARLKKLKTAEREQKSRSFWENMTDEQKIEIVDTMDKFEFQTPEDERFAWERLLEIKQTEEENKRKSATEATTSSLENSKSALKLNLPTADNSSKVTEMKQNAVPNFAELVPAEVDSVETSDLTEREKKMKRIGAVRIPVVPNNVRLKINNSKKNVPSVEGRPSESAHQEHVPELMPDVTSTPPVPAHRACWAVPKDPVPDNGLPFHNLKEREQLQSAANIDEQETSGISQLKRGGSVKLRESENEARKQKSQSFCEMNMPEEQKKEYQDNVVKQLLLNHKQDEEENKRKSTTEELKSSLENSQSAMKLNLLIAYNLSKITEQSVVTNLAEPVPVEVDPVETSDPTENEKVSILSYYWCKFFPKFQKRMGFVQTSGSPNIGELRDNGKKIDGTSDEGRPSELAHQEHVPEPMPDPTFEPAVSAPRACWTVPNDPAPESPLESPQLEEPEPVVETEYEKYFAETEGTDAILIVKGKKLHVNKKFLSHRSEYFSRLFISIGKDYPTELVEHEDLAILLSLLMPESFSLIGTNAETLLELADRFKLAAAKPDLEQFIIGTDMDRFEKIRIGEKHQLENLLNNGIMEFNGEDVFSQMELNPSYKTISDRVKVQILSRVLRMKK</sequence>
<feature type="compositionally biased region" description="Basic and acidic residues" evidence="1">
    <location>
        <begin position="382"/>
        <end position="392"/>
    </location>
</feature>
<feature type="compositionally biased region" description="Polar residues" evidence="1">
    <location>
        <begin position="212"/>
        <end position="224"/>
    </location>
</feature>
<dbReference type="PANTHER" id="PTHR22744">
    <property type="entry name" value="HELIX LOOP HELIX PROTEIN 21-RELATED"/>
    <property type="match status" value="1"/>
</dbReference>
<dbReference type="PROSITE" id="PS50229">
    <property type="entry name" value="WH1"/>
    <property type="match status" value="1"/>
</dbReference>
<dbReference type="InterPro" id="IPR000697">
    <property type="entry name" value="WH1/EVH1_dom"/>
</dbReference>
<feature type="region of interest" description="Disordered" evidence="1">
    <location>
        <begin position="361"/>
        <end position="399"/>
    </location>
</feature>
<evidence type="ECO:0000259" key="3">
    <source>
        <dbReference type="PROSITE" id="PS50229"/>
    </source>
</evidence>
<feature type="region of interest" description="Disordered" evidence="1">
    <location>
        <begin position="203"/>
        <end position="226"/>
    </location>
</feature>
<dbReference type="HOGENOM" id="CLU_366106_0_0_1"/>
<protein>
    <recommendedName>
        <fullName evidence="6">BTB domain-containing protein</fullName>
    </recommendedName>
</protein>
<organism evidence="5">
    <name type="scientific">Caenorhabditis remanei</name>
    <name type="common">Caenorhabditis vulgaris</name>
    <dbReference type="NCBI Taxonomy" id="31234"/>
    <lineage>
        <taxon>Eukaryota</taxon>
        <taxon>Metazoa</taxon>
        <taxon>Ecdysozoa</taxon>
        <taxon>Nematoda</taxon>
        <taxon>Chromadorea</taxon>
        <taxon>Rhabditida</taxon>
        <taxon>Rhabditina</taxon>
        <taxon>Rhabditomorpha</taxon>
        <taxon>Rhabditoidea</taxon>
        <taxon>Rhabditidae</taxon>
        <taxon>Peloderinae</taxon>
        <taxon>Caenorhabditis</taxon>
    </lineage>
</organism>
<feature type="region of interest" description="Disordered" evidence="1">
    <location>
        <begin position="518"/>
        <end position="592"/>
    </location>
</feature>
<proteinExistence type="predicted"/>
<gene>
    <name evidence="4" type="ORF">CRE_19762</name>
</gene>
<dbReference type="Gene3D" id="2.30.29.30">
    <property type="entry name" value="Pleckstrin-homology domain (PH domain)/Phosphotyrosine-binding domain (PTB)"/>
    <property type="match status" value="1"/>
</dbReference>
<dbReference type="PROSITE" id="PS50097">
    <property type="entry name" value="BTB"/>
    <property type="match status" value="1"/>
</dbReference>
<dbReference type="InterPro" id="IPR011333">
    <property type="entry name" value="SKP1/BTB/POZ_sf"/>
</dbReference>
<dbReference type="EMBL" id="DS268476">
    <property type="protein sequence ID" value="EFP08800.1"/>
    <property type="molecule type" value="Genomic_DNA"/>
</dbReference>
<evidence type="ECO:0000313" key="4">
    <source>
        <dbReference type="EMBL" id="EFP08800.1"/>
    </source>
</evidence>
<dbReference type="SUPFAM" id="SSF54695">
    <property type="entry name" value="POZ domain"/>
    <property type="match status" value="1"/>
</dbReference>
<accession>E3MTP1</accession>
<dbReference type="PANTHER" id="PTHR22744:SF14">
    <property type="entry name" value="BTB DOMAIN-CONTAINING PROTEIN-RELATED"/>
    <property type="match status" value="1"/>
</dbReference>
<evidence type="ECO:0000256" key="1">
    <source>
        <dbReference type="SAM" id="MobiDB-lite"/>
    </source>
</evidence>
<feature type="domain" description="WH1" evidence="3">
    <location>
        <begin position="21"/>
        <end position="136"/>
    </location>
</feature>
<feature type="region of interest" description="Disordered" evidence="1">
    <location>
        <begin position="297"/>
        <end position="326"/>
    </location>
</feature>
<dbReference type="SUPFAM" id="SSF50729">
    <property type="entry name" value="PH domain-like"/>
    <property type="match status" value="1"/>
</dbReference>
<feature type="compositionally biased region" description="Polar residues" evidence="1">
    <location>
        <begin position="131"/>
        <end position="142"/>
    </location>
</feature>
<dbReference type="InParanoid" id="E3MTP1"/>
<keyword evidence="5" id="KW-1185">Reference proteome</keyword>
<dbReference type="Pfam" id="PF00651">
    <property type="entry name" value="BTB"/>
    <property type="match status" value="1"/>
</dbReference>
<dbReference type="Proteomes" id="UP000008281">
    <property type="component" value="Unassembled WGS sequence"/>
</dbReference>
<feature type="compositionally biased region" description="Basic and acidic residues" evidence="1">
    <location>
        <begin position="305"/>
        <end position="316"/>
    </location>
</feature>
<dbReference type="CDD" id="cd18186">
    <property type="entry name" value="BTB_POZ_ZBTB_KLHL-like"/>
    <property type="match status" value="1"/>
</dbReference>
<feature type="compositionally biased region" description="Basic and acidic residues" evidence="1">
    <location>
        <begin position="525"/>
        <end position="552"/>
    </location>
</feature>
<feature type="domain" description="BTB" evidence="2">
    <location>
        <begin position="609"/>
        <end position="671"/>
    </location>
</feature>
<dbReference type="InterPro" id="IPR011993">
    <property type="entry name" value="PH-like_dom_sf"/>
</dbReference>
<evidence type="ECO:0000259" key="2">
    <source>
        <dbReference type="PROSITE" id="PS50097"/>
    </source>
</evidence>
<dbReference type="Gene3D" id="3.30.710.10">
    <property type="entry name" value="Potassium Channel Kv1.1, Chain A"/>
    <property type="match status" value="1"/>
</dbReference>
<reference evidence="4" key="1">
    <citation type="submission" date="2007-07" db="EMBL/GenBank/DDBJ databases">
        <title>PCAP assembly of the Caenorhabditis remanei genome.</title>
        <authorList>
            <consortium name="The Caenorhabditis remanei Sequencing Consortium"/>
            <person name="Wilson R.K."/>
        </authorList>
    </citation>
    <scope>NUCLEOTIDE SEQUENCE [LARGE SCALE GENOMIC DNA]</scope>
    <source>
        <strain evidence="4">PB4641</strain>
    </source>
</reference>
<dbReference type="SMART" id="SM00461">
    <property type="entry name" value="WH1"/>
    <property type="match status" value="1"/>
</dbReference>
<dbReference type="OrthoDB" id="5839315at2759"/>
<feature type="region of interest" description="Disordered" evidence="1">
    <location>
        <begin position="422"/>
        <end position="444"/>
    </location>
</feature>
<feature type="compositionally biased region" description="Basic and acidic residues" evidence="1">
    <location>
        <begin position="143"/>
        <end position="153"/>
    </location>
</feature>
<dbReference type="InterPro" id="IPR000210">
    <property type="entry name" value="BTB/POZ_dom"/>
</dbReference>